<reference evidence="7 8" key="1">
    <citation type="journal article" date="2016" name="Fungal Biol.">
        <title>The genome of Xylona heveae provides a window into fungal endophytism.</title>
        <authorList>
            <person name="Gazis R."/>
            <person name="Kuo A."/>
            <person name="Riley R."/>
            <person name="LaButti K."/>
            <person name="Lipzen A."/>
            <person name="Lin J."/>
            <person name="Amirebrahimi M."/>
            <person name="Hesse C.N."/>
            <person name="Spatafora J.W."/>
            <person name="Henrissat B."/>
            <person name="Hainaut M."/>
            <person name="Grigoriev I.V."/>
            <person name="Hibbett D.S."/>
        </authorList>
    </citation>
    <scope>NUCLEOTIDE SEQUENCE [LARGE SCALE GENOMIC DNA]</scope>
    <source>
        <strain evidence="7 8">TC161</strain>
    </source>
</reference>
<dbReference type="GO" id="GO:0016020">
    <property type="term" value="C:membrane"/>
    <property type="evidence" value="ECO:0007669"/>
    <property type="project" value="UniProtKB-SubCell"/>
</dbReference>
<feature type="transmembrane region" description="Helical" evidence="5">
    <location>
        <begin position="470"/>
        <end position="491"/>
    </location>
</feature>
<dbReference type="STRING" id="1328760.A0A165K394"/>
<dbReference type="SUPFAM" id="SSF103473">
    <property type="entry name" value="MFS general substrate transporter"/>
    <property type="match status" value="1"/>
</dbReference>
<dbReference type="AlphaFoldDB" id="A0A165K394"/>
<feature type="transmembrane region" description="Helical" evidence="5">
    <location>
        <begin position="511"/>
        <end position="531"/>
    </location>
</feature>
<feature type="transmembrane region" description="Helical" evidence="5">
    <location>
        <begin position="294"/>
        <end position="314"/>
    </location>
</feature>
<dbReference type="PROSITE" id="PS50850">
    <property type="entry name" value="MFS"/>
    <property type="match status" value="1"/>
</dbReference>
<dbReference type="OrthoDB" id="2130629at2759"/>
<feature type="transmembrane region" description="Helical" evidence="5">
    <location>
        <begin position="401"/>
        <end position="419"/>
    </location>
</feature>
<dbReference type="GeneID" id="28895462"/>
<dbReference type="InterPro" id="IPR036259">
    <property type="entry name" value="MFS_trans_sf"/>
</dbReference>
<organism evidence="7 8">
    <name type="scientific">Xylona heveae (strain CBS 132557 / TC161)</name>
    <dbReference type="NCBI Taxonomy" id="1328760"/>
    <lineage>
        <taxon>Eukaryota</taxon>
        <taxon>Fungi</taxon>
        <taxon>Dikarya</taxon>
        <taxon>Ascomycota</taxon>
        <taxon>Pezizomycotina</taxon>
        <taxon>Xylonomycetes</taxon>
        <taxon>Xylonales</taxon>
        <taxon>Xylonaceae</taxon>
        <taxon>Xylona</taxon>
    </lineage>
</organism>
<protein>
    <submittedName>
        <fullName evidence="7">Integral membrane protein</fullName>
    </submittedName>
</protein>
<feature type="transmembrane region" description="Helical" evidence="5">
    <location>
        <begin position="63"/>
        <end position="88"/>
    </location>
</feature>
<dbReference type="Gene3D" id="1.20.1250.20">
    <property type="entry name" value="MFS general substrate transporter like domains"/>
    <property type="match status" value="2"/>
</dbReference>
<evidence type="ECO:0000256" key="5">
    <source>
        <dbReference type="SAM" id="Phobius"/>
    </source>
</evidence>
<feature type="transmembrane region" description="Helical" evidence="5">
    <location>
        <begin position="100"/>
        <end position="118"/>
    </location>
</feature>
<sequence>MSQTAVEIQLQVPSSQLSKTGELQRTSSRSLSPYPDDVFNQIRNNDQNELGNVYQVKTKGKTVLIITAVTLVTGTASMLNGMITVSLPTLAIDLGIGPDLLFWPSSIQALTCGCTLLLSGSIADAIGARYMYLIGTLLQTAFVLGCGLSRNPLEIILFRGLSGIAASFCLPSAVSIITSSFTGHHRNVAFAFMGGGQPAGFIIGLVLGGILTDLANWRVEFYGSSAVTAVTFALNLWGLSTSTSDDLGSTWKQRWHQITHEIDWIGAIISSTCLGLMSYVLVSVTGNVSNIQSPTSIALLATSIALIPTFIFWVGRQERLGKPALIPNSLWRNKVFTVICITVFFSWGAVEALETILTFYFQNVQNLSALQTSIRFLPAAATGILANIVAGSLVHRAPGNVIVVVGLAISCVAPLVMAFAKPTSSYWSSGFVANLLNPIGSDGLFTVANLLITSVFPAKTQGLAGGVFNTVSQIGKSVGLVLVALIAGNITSETRFANKSSPDALMVGYRAAFWFCFALCTSTLALALWGLHRIGKVGHKRE</sequence>
<dbReference type="InterPro" id="IPR011701">
    <property type="entry name" value="MFS"/>
</dbReference>
<feature type="domain" description="Major facilitator superfamily (MFS) profile" evidence="6">
    <location>
        <begin position="62"/>
        <end position="535"/>
    </location>
</feature>
<evidence type="ECO:0000256" key="3">
    <source>
        <dbReference type="ARBA" id="ARBA00022989"/>
    </source>
</evidence>
<keyword evidence="2 5" id="KW-0812">Transmembrane</keyword>
<accession>A0A165K394</accession>
<dbReference type="Pfam" id="PF07690">
    <property type="entry name" value="MFS_1"/>
    <property type="match status" value="1"/>
</dbReference>
<feature type="transmembrane region" description="Helical" evidence="5">
    <location>
        <begin position="156"/>
        <end position="177"/>
    </location>
</feature>
<keyword evidence="8" id="KW-1185">Reference proteome</keyword>
<dbReference type="InParanoid" id="A0A165K394"/>
<dbReference type="InterPro" id="IPR020846">
    <property type="entry name" value="MFS_dom"/>
</dbReference>
<evidence type="ECO:0000256" key="4">
    <source>
        <dbReference type="ARBA" id="ARBA00023136"/>
    </source>
</evidence>
<feature type="transmembrane region" description="Helical" evidence="5">
    <location>
        <begin position="189"/>
        <end position="210"/>
    </location>
</feature>
<keyword evidence="3 5" id="KW-1133">Transmembrane helix</keyword>
<feature type="transmembrane region" description="Helical" evidence="5">
    <location>
        <begin position="335"/>
        <end position="361"/>
    </location>
</feature>
<evidence type="ECO:0000256" key="1">
    <source>
        <dbReference type="ARBA" id="ARBA00004141"/>
    </source>
</evidence>
<proteinExistence type="predicted"/>
<evidence type="ECO:0000313" key="7">
    <source>
        <dbReference type="EMBL" id="KZF26937.1"/>
    </source>
</evidence>
<evidence type="ECO:0000259" key="6">
    <source>
        <dbReference type="PROSITE" id="PS50850"/>
    </source>
</evidence>
<dbReference type="Proteomes" id="UP000076632">
    <property type="component" value="Unassembled WGS sequence"/>
</dbReference>
<dbReference type="PANTHER" id="PTHR42718:SF27">
    <property type="entry name" value="TRANSPORTER, PUTATIVE-RELATED"/>
    <property type="match status" value="1"/>
</dbReference>
<feature type="transmembrane region" description="Helical" evidence="5">
    <location>
        <begin position="222"/>
        <end position="241"/>
    </location>
</feature>
<dbReference type="GO" id="GO:0022857">
    <property type="term" value="F:transmembrane transporter activity"/>
    <property type="evidence" value="ECO:0007669"/>
    <property type="project" value="InterPro"/>
</dbReference>
<evidence type="ECO:0000313" key="8">
    <source>
        <dbReference type="Proteomes" id="UP000076632"/>
    </source>
</evidence>
<dbReference type="EMBL" id="KV407454">
    <property type="protein sequence ID" value="KZF26937.1"/>
    <property type="molecule type" value="Genomic_DNA"/>
</dbReference>
<evidence type="ECO:0000256" key="2">
    <source>
        <dbReference type="ARBA" id="ARBA00022692"/>
    </source>
</evidence>
<keyword evidence="4 5" id="KW-0472">Membrane</keyword>
<feature type="transmembrane region" description="Helical" evidence="5">
    <location>
        <begin position="373"/>
        <end position="394"/>
    </location>
</feature>
<dbReference type="OMA" id="PPNNKEM"/>
<feature type="transmembrane region" description="Helical" evidence="5">
    <location>
        <begin position="130"/>
        <end position="150"/>
    </location>
</feature>
<dbReference type="PANTHER" id="PTHR42718">
    <property type="entry name" value="MAJOR FACILITATOR SUPERFAMILY MULTIDRUG TRANSPORTER MFSC"/>
    <property type="match status" value="1"/>
</dbReference>
<dbReference type="RefSeq" id="XP_018192492.1">
    <property type="nucleotide sequence ID" value="XM_018330325.1"/>
</dbReference>
<gene>
    <name evidence="7" type="ORF">L228DRAFT_22348</name>
</gene>
<comment type="subcellular location">
    <subcellularLocation>
        <location evidence="1">Membrane</location>
        <topology evidence="1">Multi-pass membrane protein</topology>
    </subcellularLocation>
</comment>
<feature type="transmembrane region" description="Helical" evidence="5">
    <location>
        <begin position="439"/>
        <end position="458"/>
    </location>
</feature>
<name>A0A165K394_XYLHT</name>
<feature type="transmembrane region" description="Helical" evidence="5">
    <location>
        <begin position="262"/>
        <end position="282"/>
    </location>
</feature>